<evidence type="ECO:0000256" key="1">
    <source>
        <dbReference type="SAM" id="MobiDB-lite"/>
    </source>
</evidence>
<feature type="compositionally biased region" description="Acidic residues" evidence="1">
    <location>
        <begin position="38"/>
        <end position="48"/>
    </location>
</feature>
<feature type="region of interest" description="Disordered" evidence="1">
    <location>
        <begin position="200"/>
        <end position="289"/>
    </location>
</feature>
<feature type="compositionally biased region" description="Low complexity" evidence="1">
    <location>
        <begin position="379"/>
        <end position="393"/>
    </location>
</feature>
<feature type="compositionally biased region" description="Polar residues" evidence="1">
    <location>
        <begin position="246"/>
        <end position="258"/>
    </location>
</feature>
<proteinExistence type="predicted"/>
<dbReference type="PANTHER" id="PTHR46370">
    <property type="entry name" value="GPALPP MOTIFS-CONTAINING PROTEIN 1"/>
    <property type="match status" value="1"/>
</dbReference>
<dbReference type="Proteomes" id="UP000095281">
    <property type="component" value="Unplaced"/>
</dbReference>
<feature type="region of interest" description="Disordered" evidence="1">
    <location>
        <begin position="29"/>
        <end position="160"/>
    </location>
</feature>
<protein>
    <submittedName>
        <fullName evidence="4">DUF3752 domain-containing protein</fullName>
    </submittedName>
</protein>
<dbReference type="WBParaSite" id="MhA1_Contig30.frz3.gene19">
    <property type="protein sequence ID" value="MhA1_Contig30.frz3.gene19"/>
    <property type="gene ID" value="MhA1_Contig30.frz3.gene19"/>
</dbReference>
<keyword evidence="3" id="KW-1185">Reference proteome</keyword>
<dbReference type="InterPro" id="IPR046331">
    <property type="entry name" value="GPAM1-like"/>
</dbReference>
<dbReference type="InterPro" id="IPR022226">
    <property type="entry name" value="DUF3752"/>
</dbReference>
<organism evidence="3 4">
    <name type="scientific">Meloidogyne hapla</name>
    <name type="common">Root-knot nematode worm</name>
    <dbReference type="NCBI Taxonomy" id="6305"/>
    <lineage>
        <taxon>Eukaryota</taxon>
        <taxon>Metazoa</taxon>
        <taxon>Ecdysozoa</taxon>
        <taxon>Nematoda</taxon>
        <taxon>Chromadorea</taxon>
        <taxon>Rhabditida</taxon>
        <taxon>Tylenchina</taxon>
        <taxon>Tylenchomorpha</taxon>
        <taxon>Tylenchoidea</taxon>
        <taxon>Meloidogynidae</taxon>
        <taxon>Meloidogyninae</taxon>
        <taxon>Meloidogyne</taxon>
    </lineage>
</organism>
<sequence length="541" mass="59766">MASNQPPHRNDLNQVPSWDEFNMMAHEENENGLLFDGPVEEYSDENDIDEPRRRNLNENGLLLDGPVDEDSDEIVEPGHRGEYGPSLPPGFGADELNDGQPPFAENEVNNDFSAPFGANDLDLDDPEDPLQCSTSSASNSTNNQRNASRVIGPSIPSSMLPRIPINNRGDEHCLPSIGNNHHNISSDFIPLCDQPSSSNNINNNQIIGPTLPPDLNLPSNGQQGFPNINDFEDIGGPSLPPDEPQICSTSQHSNQPNPRNFRKKLNSFGPTLPSSSDEDEEEKNLLNEGNLAQIELNNEEGRDFEIEENNNRDDEHLIGPIPPVLGRSEEEEQFEYLARLAEFEANKKASNGLKREEWMTELPQKMLKTGAYGLSSKTSFSRSSVGPVSSDTSAWTSVPNGGQLKNTKDNSDNFAYDGPSTSSSSSSSNIPKPPTKRTEQDEWAEKRAAELNKERNESLLDIHQKKRKLESNNNKNGESSSGTKLLYSNNAERRPFNRDNDIEIRGLGKKGSSSSTDPASLKERVGDLSNRFGNNSDKKFL</sequence>
<dbReference type="AlphaFoldDB" id="A0A1I8BL06"/>
<feature type="compositionally biased region" description="Polar residues" evidence="1">
    <location>
        <begin position="394"/>
        <end position="405"/>
    </location>
</feature>
<accession>A0A1I8BL06</accession>
<feature type="compositionally biased region" description="Low complexity" evidence="1">
    <location>
        <begin position="129"/>
        <end position="149"/>
    </location>
</feature>
<evidence type="ECO:0000313" key="3">
    <source>
        <dbReference type="Proteomes" id="UP000095281"/>
    </source>
</evidence>
<feature type="compositionally biased region" description="Basic and acidic residues" evidence="1">
    <location>
        <begin position="436"/>
        <end position="463"/>
    </location>
</feature>
<feature type="region of interest" description="Disordered" evidence="1">
    <location>
        <begin position="1"/>
        <end position="20"/>
    </location>
</feature>
<feature type="compositionally biased region" description="Low complexity" evidence="1">
    <location>
        <begin position="471"/>
        <end position="482"/>
    </location>
</feature>
<feature type="compositionally biased region" description="Polar residues" evidence="1">
    <location>
        <begin position="217"/>
        <end position="226"/>
    </location>
</feature>
<dbReference type="Pfam" id="PF12572">
    <property type="entry name" value="DUF3752"/>
    <property type="match status" value="1"/>
</dbReference>
<name>A0A1I8BL06_MELHA</name>
<feature type="compositionally biased region" description="Acidic residues" evidence="1">
    <location>
        <begin position="66"/>
        <end position="75"/>
    </location>
</feature>
<feature type="compositionally biased region" description="Polar residues" evidence="1">
    <location>
        <begin position="1"/>
        <end position="16"/>
    </location>
</feature>
<evidence type="ECO:0000259" key="2">
    <source>
        <dbReference type="Pfam" id="PF12572"/>
    </source>
</evidence>
<feature type="domain" description="DUF3752" evidence="2">
    <location>
        <begin position="377"/>
        <end position="532"/>
    </location>
</feature>
<feature type="region of interest" description="Disordered" evidence="1">
    <location>
        <begin position="374"/>
        <end position="541"/>
    </location>
</feature>
<dbReference type="PANTHER" id="PTHR46370:SF1">
    <property type="entry name" value="GPALPP MOTIFS-CONTAINING PROTEIN 1"/>
    <property type="match status" value="1"/>
</dbReference>
<evidence type="ECO:0000313" key="4">
    <source>
        <dbReference type="WBParaSite" id="MhA1_Contig30.frz3.gene19"/>
    </source>
</evidence>
<feature type="compositionally biased region" description="Basic and acidic residues" evidence="1">
    <location>
        <begin position="491"/>
        <end position="506"/>
    </location>
</feature>
<reference evidence="4" key="1">
    <citation type="submission" date="2016-11" db="UniProtKB">
        <authorList>
            <consortium name="WormBaseParasite"/>
        </authorList>
    </citation>
    <scope>IDENTIFICATION</scope>
</reference>